<evidence type="ECO:0000256" key="13">
    <source>
        <dbReference type="ARBA" id="ARBA00049128"/>
    </source>
</evidence>
<feature type="binding site" evidence="16">
    <location>
        <position position="1107"/>
    </location>
    <ligand>
        <name>Mg(2+)</name>
        <dbReference type="ChEBI" id="CHEBI:18420"/>
    </ligand>
</feature>
<dbReference type="InterPro" id="IPR023299">
    <property type="entry name" value="ATPase_P-typ_cyto_dom_N"/>
</dbReference>
<evidence type="ECO:0000256" key="2">
    <source>
        <dbReference type="ARBA" id="ARBA00008109"/>
    </source>
</evidence>
<dbReference type="PRINTS" id="PR00119">
    <property type="entry name" value="CATATPASE"/>
</dbReference>
<dbReference type="OrthoDB" id="377733at2759"/>
<feature type="binding site" evidence="15">
    <location>
        <position position="834"/>
    </location>
    <ligand>
        <name>ATP</name>
        <dbReference type="ChEBI" id="CHEBI:30616"/>
    </ligand>
</feature>
<dbReference type="SUPFAM" id="SSF81665">
    <property type="entry name" value="Calcium ATPase, transmembrane domain M"/>
    <property type="match status" value="1"/>
</dbReference>
<dbReference type="PANTHER" id="PTHR24092:SF180">
    <property type="entry name" value="PHOSPHOLIPID-TRANSPORTING ATPASE DNF1-RELATED"/>
    <property type="match status" value="1"/>
</dbReference>
<proteinExistence type="inferred from homology"/>
<dbReference type="GO" id="GO:0005524">
    <property type="term" value="F:ATP binding"/>
    <property type="evidence" value="ECO:0007669"/>
    <property type="project" value="UniProtKB-UniRule"/>
</dbReference>
<name>A0A0V1PYV8_9ASCO</name>
<evidence type="ECO:0000256" key="8">
    <source>
        <dbReference type="ARBA" id="ARBA00022842"/>
    </source>
</evidence>
<feature type="compositionally biased region" description="Basic and acidic residues" evidence="18">
    <location>
        <begin position="31"/>
        <end position="42"/>
    </location>
</feature>
<dbReference type="PANTHER" id="PTHR24092">
    <property type="entry name" value="PROBABLE PHOSPHOLIPID-TRANSPORTING ATPASE"/>
    <property type="match status" value="1"/>
</dbReference>
<feature type="binding site" evidence="15">
    <location>
        <position position="770"/>
    </location>
    <ligand>
        <name>ATP</name>
        <dbReference type="ChEBI" id="CHEBI:30616"/>
    </ligand>
</feature>
<feature type="binding site" evidence="15">
    <location>
        <position position="635"/>
    </location>
    <ligand>
        <name>ATP</name>
        <dbReference type="ChEBI" id="CHEBI:30616"/>
    </ligand>
</feature>
<evidence type="ECO:0000256" key="11">
    <source>
        <dbReference type="ARBA" id="ARBA00023136"/>
    </source>
</evidence>
<dbReference type="SUPFAM" id="SSF81660">
    <property type="entry name" value="Metal cation-transporting ATPase, ATP-binding domain N"/>
    <property type="match status" value="1"/>
</dbReference>
<evidence type="ECO:0000256" key="5">
    <source>
        <dbReference type="ARBA" id="ARBA00022723"/>
    </source>
</evidence>
<keyword evidence="7 15" id="KW-0067">ATP-binding</keyword>
<feature type="active site" description="4-aspartylphosphate intermediate" evidence="14">
    <location>
        <position position="633"/>
    </location>
</feature>
<evidence type="ECO:0000313" key="22">
    <source>
        <dbReference type="Proteomes" id="UP000054251"/>
    </source>
</evidence>
<dbReference type="RefSeq" id="XP_015467394.1">
    <property type="nucleotide sequence ID" value="XM_015611753.1"/>
</dbReference>
<keyword evidence="6 15" id="KW-0547">Nucleotide-binding</keyword>
<keyword evidence="5 16" id="KW-0479">Metal-binding</keyword>
<dbReference type="EMBL" id="LMYN01000057">
    <property type="protein sequence ID" value="KSA01292.1"/>
    <property type="molecule type" value="Genomic_DNA"/>
</dbReference>
<feature type="binding site" evidence="15">
    <location>
        <position position="1077"/>
    </location>
    <ligand>
        <name>ATP</name>
        <dbReference type="ChEBI" id="CHEBI:30616"/>
    </ligand>
</feature>
<dbReference type="Pfam" id="PF13246">
    <property type="entry name" value="Cation_ATPase"/>
    <property type="match status" value="1"/>
</dbReference>
<dbReference type="SUPFAM" id="SSF81653">
    <property type="entry name" value="Calcium ATPase, transduction domain A"/>
    <property type="match status" value="1"/>
</dbReference>
<dbReference type="GO" id="GO:0140346">
    <property type="term" value="F:phosphatidylserine flippase activity"/>
    <property type="evidence" value="ECO:0007669"/>
    <property type="project" value="UniProtKB-ARBA"/>
</dbReference>
<feature type="binding site" evidence="16">
    <location>
        <position position="635"/>
    </location>
    <ligand>
        <name>Mg(2+)</name>
        <dbReference type="ChEBI" id="CHEBI:18420"/>
    </ligand>
</feature>
<feature type="binding site" evidence="15">
    <location>
        <position position="633"/>
    </location>
    <ligand>
        <name>ATP</name>
        <dbReference type="ChEBI" id="CHEBI:30616"/>
    </ligand>
</feature>
<evidence type="ECO:0000256" key="9">
    <source>
        <dbReference type="ARBA" id="ARBA00022967"/>
    </source>
</evidence>
<evidence type="ECO:0000256" key="14">
    <source>
        <dbReference type="PIRSR" id="PIRSR606539-1"/>
    </source>
</evidence>
<dbReference type="GeneID" id="26839933"/>
<feature type="transmembrane region" description="Helical" evidence="17">
    <location>
        <begin position="517"/>
        <end position="540"/>
    </location>
</feature>
<dbReference type="Proteomes" id="UP000054251">
    <property type="component" value="Unassembled WGS sequence"/>
</dbReference>
<sequence>MTDPNAHTPSTLAMNTVDSSNGSQSSLWPKHAHEDGMVHENEGGTGSSSSEAPMSKGNSESSKDNNTNAKNRVSDLVNTPAPTFKEKMQAFFYNKGMAPMPEYMVNIYNNTPRYIYVNHELPDELKDPHSGNPLLIYPRNKIRTTKYTPLSFLPKNILFQFTNVANTYFLILVILGAFQIFGVPNPGLAAVPLIVIVCITAIKDAIEDYRRGSSDSELNNSPIHLLQGLNNSNVLTTYVGPWRKFKKACTRQNGKFFKAMKKAAIMVFGKRSVKADLVRQEREEEINALHRVSTVHSEYSYASNRVSMNRPSSSRPRKSGQSRVSRNMHSKPLSDSIVNPHLFADNSTNTVFKNRRWKDVAIGDFIRIRANEEVPADVIIISTSDIEGNCYIETKNLDGETNLKVKNALKCGGSGNIKHSQDLGNTRFWIECDAPNSLLYTFKGTIHYENFNEHGQLINEDEKEAISNDNVLLRGSTLRNTKWVIGVVVYTGSETKIMLNSGITPTKSSLISRQLNLSVIINFLVLFVLCFVSGLINGLFYNKKEVSRIYFDFKPYAPTAAANGVLAFFVALIIYQSLVPISLYISVEIIKTLQAFFIYSDIKMYYERLDFPCIPKSWNISDDLGQIEYIFSDKTGTLTQNVMEFKKCTINGKSYGYAYTEAKQGLDKREGVDIVKEQEKWKHIIAENKTDMVDNLTKFSNNNQFNEEALTFISNDYAKDTITPELESGKKQKEANETFMYALALCHTVVTEQNPDNPDLRDFKAESPDEAALVAVARDVGIEFKERLRKSLVLNIYGQPREYELLQVIPFTSARKRMSCIIRTPENKILLISKGADNVIFSRLDNNLNNEEVITRTALHLEDFAKEGLRTLCIAQKEVDPNYFQDWLVKYKEAYSSIDDSREDIIAELDEEIEQNLILLGGTAIEDRLQQGVPDSIGILREAGIKLWVLTGDRIETAINIGFSCNLLENDMKLLVVRPDENDPENIEHIDNLLTKYLQENFNMLNGVTNFNNEIASLMNEAKKDHSSPTANFALIIDGAALAHIFGDLSDGNESVKTVKDKFMLLGKQCKSVICCRVSPSQKASVVKMVKSSLHVMTLAIGDGANDVAMIQAANIGVGIAGEEGRQAVMSSDYAVGQFKYLTRLLLVHGRWSYKRLAEMIPCFFYKNVVFTLTCFWYGIYNDFDGSYLYEYTYLMFYNLAFTSLPIIVLAVLDQDVSDTVSLLVPQLYRSGILGLDWSQYKFSWYMFDGLYQSVISFFFPYLLMYKSFQNPQGLGIDHRFWMGVVAACISVTSCNVYVLLQQYRWDWLTLLIVSISILLVYFWTGVWSSRVYAAEFYKAGAQVLGTLACWCTIFIGIVFCLLPRFTYDFLMRHFRPRDIDIIREKALSGEYDDYPEVYDPTDLEDVEKHRILSELKHGDPSVLERIGHNIKEEQNEDPFEAGNTIEKSNTLKRTFKTIKRRATISKSRKGTIASNNINKLDLNQLRIQMMKEGQYATARNSLDRIQTTHELPGLTQAETLLSYHTRTSINFDR</sequence>
<dbReference type="FunFam" id="3.40.50.1000:FF:000014">
    <property type="entry name" value="Phospholipid-transporting ATPase"/>
    <property type="match status" value="1"/>
</dbReference>
<feature type="transmembrane region" description="Helical" evidence="17">
    <location>
        <begin position="1161"/>
        <end position="1180"/>
    </location>
</feature>
<keyword evidence="9 17" id="KW-1278">Translocase</keyword>
<comment type="catalytic activity">
    <reaction evidence="13">
        <text>a 1,2-diacyl-sn-glycero-3-phosphoethanolamine(out) + ATP + H2O = a 1,2-diacyl-sn-glycero-3-phosphoethanolamine(in) + ADP + phosphate + H(+)</text>
        <dbReference type="Rhea" id="RHEA:66132"/>
        <dbReference type="ChEBI" id="CHEBI:15377"/>
        <dbReference type="ChEBI" id="CHEBI:15378"/>
        <dbReference type="ChEBI" id="CHEBI:30616"/>
        <dbReference type="ChEBI" id="CHEBI:43474"/>
        <dbReference type="ChEBI" id="CHEBI:64612"/>
        <dbReference type="ChEBI" id="CHEBI:456216"/>
    </reaction>
    <physiologicalReaction direction="left-to-right" evidence="13">
        <dbReference type="Rhea" id="RHEA:66133"/>
    </physiologicalReaction>
</comment>
<dbReference type="GO" id="GO:0016887">
    <property type="term" value="F:ATP hydrolysis activity"/>
    <property type="evidence" value="ECO:0007669"/>
    <property type="project" value="InterPro"/>
</dbReference>
<comment type="cofactor">
    <cofactor evidence="16">
        <name>Mg(2+)</name>
        <dbReference type="ChEBI" id="CHEBI:18420"/>
    </cofactor>
</comment>
<protein>
    <recommendedName>
        <fullName evidence="17">Phospholipid-transporting ATPase</fullName>
        <ecNumber evidence="17">7.6.2.1</ecNumber>
    </recommendedName>
</protein>
<dbReference type="InterPro" id="IPR008250">
    <property type="entry name" value="ATPase_P-typ_transduc_dom_A_sf"/>
</dbReference>
<keyword evidence="3" id="KW-0813">Transport</keyword>
<dbReference type="SUPFAM" id="SSF56784">
    <property type="entry name" value="HAD-like"/>
    <property type="match status" value="1"/>
</dbReference>
<keyword evidence="11 17" id="KW-0472">Membrane</keyword>
<evidence type="ECO:0000256" key="3">
    <source>
        <dbReference type="ARBA" id="ARBA00022448"/>
    </source>
</evidence>
<feature type="transmembrane region" description="Helical" evidence="17">
    <location>
        <begin position="1308"/>
        <end position="1328"/>
    </location>
</feature>
<evidence type="ECO:0000256" key="12">
    <source>
        <dbReference type="ARBA" id="ARBA00034036"/>
    </source>
</evidence>
<feature type="binding site" evidence="15">
    <location>
        <position position="951"/>
    </location>
    <ligand>
        <name>ATP</name>
        <dbReference type="ChEBI" id="CHEBI:30616"/>
    </ligand>
</feature>
<keyword evidence="10 17" id="KW-1133">Transmembrane helix</keyword>
<evidence type="ECO:0000256" key="1">
    <source>
        <dbReference type="ARBA" id="ARBA00004127"/>
    </source>
</evidence>
<feature type="binding site" evidence="15">
    <location>
        <position position="811"/>
    </location>
    <ligand>
        <name>ATP</name>
        <dbReference type="ChEBI" id="CHEBI:30616"/>
    </ligand>
</feature>
<feature type="binding site" evidence="15">
    <location>
        <position position="952"/>
    </location>
    <ligand>
        <name>ATP</name>
        <dbReference type="ChEBI" id="CHEBI:30616"/>
    </ligand>
</feature>
<keyword evidence="4 17" id="KW-0812">Transmembrane</keyword>
<feature type="transmembrane region" description="Helical" evidence="17">
    <location>
        <begin position="560"/>
        <end position="585"/>
    </location>
</feature>
<feature type="compositionally biased region" description="Polar residues" evidence="18">
    <location>
        <begin position="56"/>
        <end position="78"/>
    </location>
</feature>
<dbReference type="InterPro" id="IPR032631">
    <property type="entry name" value="P-type_ATPase_N"/>
</dbReference>
<comment type="similarity">
    <text evidence="2 17">Belongs to the cation transport ATPase (P-type) (TC 3.A.3) family. Type IV subfamily.</text>
</comment>
<dbReference type="SFLD" id="SFLDF00027">
    <property type="entry name" value="p-type_atpase"/>
    <property type="match status" value="1"/>
</dbReference>
<feature type="compositionally biased region" description="Polar residues" evidence="18">
    <location>
        <begin position="303"/>
        <end position="314"/>
    </location>
</feature>
<feature type="region of interest" description="Disordered" evidence="18">
    <location>
        <begin position="303"/>
        <end position="333"/>
    </location>
</feature>
<feature type="binding site" evidence="16">
    <location>
        <position position="633"/>
    </location>
    <ligand>
        <name>Mg(2+)</name>
        <dbReference type="ChEBI" id="CHEBI:18420"/>
    </ligand>
</feature>
<dbReference type="Pfam" id="PF16212">
    <property type="entry name" value="PhoLip_ATPase_C"/>
    <property type="match status" value="1"/>
</dbReference>
<dbReference type="Pfam" id="PF16209">
    <property type="entry name" value="PhoLip_ATPase_N"/>
    <property type="match status" value="1"/>
</dbReference>
<feature type="transmembrane region" description="Helical" evidence="17">
    <location>
        <begin position="157"/>
        <end position="181"/>
    </location>
</feature>
<dbReference type="InterPro" id="IPR023298">
    <property type="entry name" value="ATPase_P-typ_TM_dom_sf"/>
</dbReference>
<dbReference type="InterPro" id="IPR018303">
    <property type="entry name" value="ATPase_P-typ_P_site"/>
</dbReference>
<feature type="transmembrane region" description="Helical" evidence="17">
    <location>
        <begin position="187"/>
        <end position="206"/>
    </location>
</feature>
<feature type="binding site" evidence="15">
    <location>
        <position position="1107"/>
    </location>
    <ligand>
        <name>ATP</name>
        <dbReference type="ChEBI" id="CHEBI:30616"/>
    </ligand>
</feature>
<evidence type="ECO:0000256" key="10">
    <source>
        <dbReference type="ARBA" id="ARBA00022989"/>
    </source>
</evidence>
<feature type="domain" description="P-type ATPase C-terminal" evidence="20">
    <location>
        <begin position="1129"/>
        <end position="1377"/>
    </location>
</feature>
<comment type="subcellular location">
    <subcellularLocation>
        <location evidence="1">Endomembrane system</location>
        <topology evidence="1">Multi-pass membrane protein</topology>
    </subcellularLocation>
    <subcellularLocation>
        <location evidence="17">Membrane</location>
        <topology evidence="17">Multi-pass membrane protein</topology>
    </subcellularLocation>
</comment>
<feature type="transmembrane region" description="Helical" evidence="17">
    <location>
        <begin position="1192"/>
        <end position="1213"/>
    </location>
</feature>
<feature type="region of interest" description="Disordered" evidence="18">
    <location>
        <begin position="1"/>
        <end position="78"/>
    </location>
</feature>
<dbReference type="InterPro" id="IPR032630">
    <property type="entry name" value="P_typ_ATPase_c"/>
</dbReference>
<evidence type="ECO:0000256" key="17">
    <source>
        <dbReference type="RuleBase" id="RU362033"/>
    </source>
</evidence>
<evidence type="ECO:0000256" key="15">
    <source>
        <dbReference type="PIRSR" id="PIRSR606539-2"/>
    </source>
</evidence>
<dbReference type="InterPro" id="IPR036412">
    <property type="entry name" value="HAD-like_sf"/>
</dbReference>
<evidence type="ECO:0000256" key="18">
    <source>
        <dbReference type="SAM" id="MobiDB-lite"/>
    </source>
</evidence>
<evidence type="ECO:0000256" key="6">
    <source>
        <dbReference type="ARBA" id="ARBA00022741"/>
    </source>
</evidence>
<feature type="binding site" evidence="15">
    <location>
        <position position="1106"/>
    </location>
    <ligand>
        <name>ATP</name>
        <dbReference type="ChEBI" id="CHEBI:30616"/>
    </ligand>
</feature>
<gene>
    <name evidence="21" type="ORF">AC631_02924</name>
</gene>
<dbReference type="InterPro" id="IPR001757">
    <property type="entry name" value="P_typ_ATPase"/>
</dbReference>
<dbReference type="Gene3D" id="3.40.1110.10">
    <property type="entry name" value="Calcium-transporting ATPase, cytoplasmic domain N"/>
    <property type="match status" value="1"/>
</dbReference>
<dbReference type="FunFam" id="3.40.50.1000:FF:000001">
    <property type="entry name" value="Phospholipid-transporting ATPase IC"/>
    <property type="match status" value="1"/>
</dbReference>
<feature type="binding site" evidence="15">
    <location>
        <position position="953"/>
    </location>
    <ligand>
        <name>ATP</name>
        <dbReference type="ChEBI" id="CHEBI:30616"/>
    </ligand>
</feature>
<dbReference type="CDD" id="cd02073">
    <property type="entry name" value="P-type_ATPase_APLT_Dnf-like"/>
    <property type="match status" value="1"/>
</dbReference>
<dbReference type="InterPro" id="IPR023214">
    <property type="entry name" value="HAD_sf"/>
</dbReference>
<keyword evidence="8 16" id="KW-0460">Magnesium</keyword>
<feature type="binding site" evidence="15">
    <location>
        <position position="1083"/>
    </location>
    <ligand>
        <name>ATP</name>
        <dbReference type="ChEBI" id="CHEBI:30616"/>
    </ligand>
</feature>
<feature type="transmembrane region" description="Helical" evidence="17">
    <location>
        <begin position="1340"/>
        <end position="1363"/>
    </location>
</feature>
<feature type="binding site" evidence="15">
    <location>
        <position position="634"/>
    </location>
    <ligand>
        <name>ATP</name>
        <dbReference type="ChEBI" id="CHEBI:30616"/>
    </ligand>
</feature>
<evidence type="ECO:0000256" key="16">
    <source>
        <dbReference type="PIRSR" id="PIRSR606539-3"/>
    </source>
</evidence>
<dbReference type="EC" id="7.6.2.1" evidence="17"/>
<dbReference type="InterPro" id="IPR006539">
    <property type="entry name" value="P-type_ATPase_IV"/>
</dbReference>
<reference evidence="21 22" key="1">
    <citation type="submission" date="2015-11" db="EMBL/GenBank/DDBJ databases">
        <title>The genome of Debaryomyces fabryi.</title>
        <authorList>
            <person name="Tafer H."/>
            <person name="Lopandic K."/>
        </authorList>
    </citation>
    <scope>NUCLEOTIDE SEQUENCE [LARGE SCALE GENOMIC DNA]</scope>
    <source>
        <strain evidence="21 22">CBS 789</strain>
    </source>
</reference>
<dbReference type="PROSITE" id="PS00154">
    <property type="entry name" value="ATPASE_E1_E2"/>
    <property type="match status" value="1"/>
</dbReference>
<evidence type="ECO:0000313" key="21">
    <source>
        <dbReference type="EMBL" id="KSA01292.1"/>
    </source>
</evidence>
<evidence type="ECO:0000259" key="20">
    <source>
        <dbReference type="Pfam" id="PF16212"/>
    </source>
</evidence>
<feature type="domain" description="P-type ATPase N-terminal" evidence="19">
    <location>
        <begin position="136"/>
        <end position="180"/>
    </location>
</feature>
<dbReference type="Gene3D" id="3.40.50.1000">
    <property type="entry name" value="HAD superfamily/HAD-like"/>
    <property type="match status" value="1"/>
</dbReference>
<dbReference type="NCBIfam" id="TIGR01494">
    <property type="entry name" value="ATPase_P-type"/>
    <property type="match status" value="2"/>
</dbReference>
<dbReference type="GO" id="GO:0005886">
    <property type="term" value="C:plasma membrane"/>
    <property type="evidence" value="ECO:0007669"/>
    <property type="project" value="TreeGrafter"/>
</dbReference>
<accession>A0A0V1PYV8</accession>
<dbReference type="Gene3D" id="2.70.150.10">
    <property type="entry name" value="Calcium-transporting ATPase, cytoplasmic transduction domain A"/>
    <property type="match status" value="1"/>
</dbReference>
<dbReference type="SFLD" id="SFLDS00003">
    <property type="entry name" value="Haloacid_Dehalogenase"/>
    <property type="match status" value="1"/>
</dbReference>
<feature type="transmembrane region" description="Helical" evidence="17">
    <location>
        <begin position="1250"/>
        <end position="1269"/>
    </location>
</feature>
<comment type="catalytic activity">
    <reaction evidence="12 17">
        <text>ATP + H2O + phospholipidSide 1 = ADP + phosphate + phospholipidSide 2.</text>
        <dbReference type="EC" id="7.6.2.1"/>
    </reaction>
</comment>
<feature type="binding site" evidence="16">
    <location>
        <position position="1103"/>
    </location>
    <ligand>
        <name>Mg(2+)</name>
        <dbReference type="ChEBI" id="CHEBI:18420"/>
    </ligand>
</feature>
<evidence type="ECO:0000259" key="19">
    <source>
        <dbReference type="Pfam" id="PF16209"/>
    </source>
</evidence>
<dbReference type="GO" id="GO:0012505">
    <property type="term" value="C:endomembrane system"/>
    <property type="evidence" value="ECO:0007669"/>
    <property type="project" value="UniProtKB-SubCell"/>
</dbReference>
<evidence type="ECO:0000256" key="4">
    <source>
        <dbReference type="ARBA" id="ARBA00022692"/>
    </source>
</evidence>
<dbReference type="GO" id="GO:0000287">
    <property type="term" value="F:magnesium ion binding"/>
    <property type="evidence" value="ECO:0007669"/>
    <property type="project" value="UniProtKB-UniRule"/>
</dbReference>
<dbReference type="NCBIfam" id="TIGR01652">
    <property type="entry name" value="ATPase-Plipid"/>
    <property type="match status" value="1"/>
</dbReference>
<dbReference type="InterPro" id="IPR044492">
    <property type="entry name" value="P_typ_ATPase_HD_dom"/>
</dbReference>
<feature type="binding site" evidence="15">
    <location>
        <position position="870"/>
    </location>
    <ligand>
        <name>ATP</name>
        <dbReference type="ChEBI" id="CHEBI:30616"/>
    </ligand>
</feature>
<comment type="caution">
    <text evidence="21">The sequence shown here is derived from an EMBL/GenBank/DDBJ whole genome shotgun (WGS) entry which is preliminary data.</text>
</comment>
<dbReference type="SFLD" id="SFLDG00002">
    <property type="entry name" value="C1.7:_P-type_atpase_like"/>
    <property type="match status" value="1"/>
</dbReference>
<feature type="compositionally biased region" description="Polar residues" evidence="18">
    <location>
        <begin position="1"/>
        <end position="27"/>
    </location>
</feature>
<feature type="transmembrane region" description="Helical" evidence="17">
    <location>
        <begin position="1281"/>
        <end position="1301"/>
    </location>
</feature>
<evidence type="ECO:0000256" key="7">
    <source>
        <dbReference type="ARBA" id="ARBA00022840"/>
    </source>
</evidence>
<keyword evidence="22" id="KW-1185">Reference proteome</keyword>
<organism evidence="21 22">
    <name type="scientific">Debaryomyces fabryi</name>
    <dbReference type="NCBI Taxonomy" id="58627"/>
    <lineage>
        <taxon>Eukaryota</taxon>
        <taxon>Fungi</taxon>
        <taxon>Dikarya</taxon>
        <taxon>Ascomycota</taxon>
        <taxon>Saccharomycotina</taxon>
        <taxon>Pichiomycetes</taxon>
        <taxon>Debaryomycetaceae</taxon>
        <taxon>Debaryomyces</taxon>
    </lineage>
</organism>